<evidence type="ECO:0000313" key="3">
    <source>
        <dbReference type="Proteomes" id="UP000092666"/>
    </source>
</evidence>
<dbReference type="Proteomes" id="UP000092666">
    <property type="component" value="Unassembled WGS sequence"/>
</dbReference>
<dbReference type="OrthoDB" id="2596958at2759"/>
<evidence type="ECO:0000313" key="2">
    <source>
        <dbReference type="EMBL" id="OCF35365.1"/>
    </source>
</evidence>
<feature type="compositionally biased region" description="Polar residues" evidence="1">
    <location>
        <begin position="17"/>
        <end position="29"/>
    </location>
</feature>
<feature type="compositionally biased region" description="Low complexity" evidence="1">
    <location>
        <begin position="110"/>
        <end position="133"/>
    </location>
</feature>
<feature type="compositionally biased region" description="Low complexity" evidence="1">
    <location>
        <begin position="1"/>
        <end position="10"/>
    </location>
</feature>
<feature type="compositionally biased region" description="Polar residues" evidence="1">
    <location>
        <begin position="252"/>
        <end position="262"/>
    </location>
</feature>
<feature type="region of interest" description="Disordered" evidence="1">
    <location>
        <begin position="1"/>
        <end position="142"/>
    </location>
</feature>
<gene>
    <name evidence="2" type="ORF">I316_02915</name>
</gene>
<organism evidence="2 3">
    <name type="scientific">Kwoniella heveanensis BCC8398</name>
    <dbReference type="NCBI Taxonomy" id="1296120"/>
    <lineage>
        <taxon>Eukaryota</taxon>
        <taxon>Fungi</taxon>
        <taxon>Dikarya</taxon>
        <taxon>Basidiomycota</taxon>
        <taxon>Agaricomycotina</taxon>
        <taxon>Tremellomycetes</taxon>
        <taxon>Tremellales</taxon>
        <taxon>Cryptococcaceae</taxon>
        <taxon>Kwoniella</taxon>
    </lineage>
</organism>
<feature type="compositionally biased region" description="Low complexity" evidence="1">
    <location>
        <begin position="58"/>
        <end position="94"/>
    </location>
</feature>
<keyword evidence="3" id="KW-1185">Reference proteome</keyword>
<dbReference type="AlphaFoldDB" id="A0A1B9GWR8"/>
<feature type="compositionally biased region" description="Low complexity" evidence="1">
    <location>
        <begin position="199"/>
        <end position="209"/>
    </location>
</feature>
<feature type="region of interest" description="Disordered" evidence="1">
    <location>
        <begin position="252"/>
        <end position="277"/>
    </location>
</feature>
<feature type="compositionally biased region" description="Basic residues" evidence="1">
    <location>
        <begin position="266"/>
        <end position="277"/>
    </location>
</feature>
<name>A0A1B9GWR8_9TREE</name>
<sequence length="290" mass="31542">MVNFTPSRRAPSPPPSHTSGSAPATTNALPPNHPFATYYIPPQSRSDLTSIRVKPAQSSSPSPSAISYSSTSKSGYASSERSRSSTSPRSPTSSLAQPLTPPRSIQYEYSGSVPSSRSSLSSSSFTSTSSFGSAHRDEDQRPYYSGYTYASLGHHKAYAQHGTGLGQFAPQPLDQSKPRSQHQLRSELHPAAPWTAPHPSLSRYSPPASPAASAYLPTELTLFDHRPKQNLLADVEYIIGKKVSFPFLNAFTKQPKSNSNSAEKTKAKKDKKKKKGTLVKERVVEEGWEF</sequence>
<evidence type="ECO:0000256" key="1">
    <source>
        <dbReference type="SAM" id="MobiDB-lite"/>
    </source>
</evidence>
<proteinExistence type="predicted"/>
<dbReference type="EMBL" id="KI669499">
    <property type="protein sequence ID" value="OCF35365.1"/>
    <property type="molecule type" value="Genomic_DNA"/>
</dbReference>
<reference evidence="2 3" key="1">
    <citation type="submission" date="2013-07" db="EMBL/GenBank/DDBJ databases">
        <title>The Genome Sequence of Cryptococcus heveanensis BCC8398.</title>
        <authorList>
            <consortium name="The Broad Institute Genome Sequencing Platform"/>
            <person name="Cuomo C."/>
            <person name="Litvintseva A."/>
            <person name="Chen Y."/>
            <person name="Heitman J."/>
            <person name="Sun S."/>
            <person name="Springer D."/>
            <person name="Dromer F."/>
            <person name="Young S.K."/>
            <person name="Zeng Q."/>
            <person name="Gargeya S."/>
            <person name="Fitzgerald M."/>
            <person name="Abouelleil A."/>
            <person name="Alvarado L."/>
            <person name="Berlin A.M."/>
            <person name="Chapman S.B."/>
            <person name="Dewar J."/>
            <person name="Goldberg J."/>
            <person name="Griggs A."/>
            <person name="Gujja S."/>
            <person name="Hansen M."/>
            <person name="Howarth C."/>
            <person name="Imamovic A."/>
            <person name="Larimer J."/>
            <person name="McCowan C."/>
            <person name="Murphy C."/>
            <person name="Pearson M."/>
            <person name="Priest M."/>
            <person name="Roberts A."/>
            <person name="Saif S."/>
            <person name="Shea T."/>
            <person name="Sykes S."/>
            <person name="Wortman J."/>
            <person name="Nusbaum C."/>
            <person name="Birren B."/>
        </authorList>
    </citation>
    <scope>NUCLEOTIDE SEQUENCE [LARGE SCALE GENOMIC DNA]</scope>
    <source>
        <strain evidence="2 3">BCC8398</strain>
    </source>
</reference>
<reference evidence="3" key="2">
    <citation type="submission" date="2013-12" db="EMBL/GenBank/DDBJ databases">
        <title>Evolution of pathogenesis and genome organization in the Tremellales.</title>
        <authorList>
            <person name="Cuomo C."/>
            <person name="Litvintseva A."/>
            <person name="Heitman J."/>
            <person name="Chen Y."/>
            <person name="Sun S."/>
            <person name="Springer D."/>
            <person name="Dromer F."/>
            <person name="Young S."/>
            <person name="Zeng Q."/>
            <person name="Chapman S."/>
            <person name="Gujja S."/>
            <person name="Saif S."/>
            <person name="Birren B."/>
        </authorList>
    </citation>
    <scope>NUCLEOTIDE SEQUENCE [LARGE SCALE GENOMIC DNA]</scope>
    <source>
        <strain evidence="3">BCC8398</strain>
    </source>
</reference>
<accession>A0A1B9GWR8</accession>
<protein>
    <submittedName>
        <fullName evidence="2">Uncharacterized protein</fullName>
    </submittedName>
</protein>
<feature type="region of interest" description="Disordered" evidence="1">
    <location>
        <begin position="162"/>
        <end position="209"/>
    </location>
</feature>